<accession>A0ABV8T303</accession>
<dbReference type="Pfam" id="PF01963">
    <property type="entry name" value="TraB_PrgY_gumN"/>
    <property type="match status" value="1"/>
</dbReference>
<protein>
    <submittedName>
        <fullName evidence="2">TraB/GumN family protein</fullName>
    </submittedName>
</protein>
<comment type="caution">
    <text evidence="2">The sequence shown here is derived from an EMBL/GenBank/DDBJ whole genome shotgun (WGS) entry which is preliminary data.</text>
</comment>
<gene>
    <name evidence="2" type="ORF">ACFPN2_28860</name>
</gene>
<dbReference type="CDD" id="cd14788">
    <property type="entry name" value="GumN"/>
    <property type="match status" value="1"/>
</dbReference>
<sequence>MTTIRVCCVLFYWLLPAAVFASEMSTPVGVPEEVLVLGEQPGPGLWKVSKGSHTLWILGTYVPTPRGMVWRSKQVEAVIAASNEVLGPYSASLRVKDAKPYQSQGRKLKEVLPRKVYARWRSLRDKYIGDDPETEKLLPTAAALLLRSRAYERIGLSYGDDVWRRIYQVAGANAVPIRRLDYEMGPVPSDKGSSRRSRENSVKYLVETMDRLEADMTQARDRANAWALGDMDVLRTLVDADASYAQSLAYSWPFLSQEQVGQLQLEAENKLLSALERALNRNETTLVVLPIHVVSRGKSVVASLRAAGYGVAEPR</sequence>
<feature type="signal peptide" evidence="1">
    <location>
        <begin position="1"/>
        <end position="21"/>
    </location>
</feature>
<dbReference type="InterPro" id="IPR002816">
    <property type="entry name" value="TraB/PrgY/GumN_fam"/>
</dbReference>
<keyword evidence="3" id="KW-1185">Reference proteome</keyword>
<evidence type="ECO:0000313" key="2">
    <source>
        <dbReference type="EMBL" id="MFC4313124.1"/>
    </source>
</evidence>
<name>A0ABV8T303_9GAMM</name>
<feature type="chain" id="PRO_5045849207" evidence="1">
    <location>
        <begin position="22"/>
        <end position="315"/>
    </location>
</feature>
<organism evidence="2 3">
    <name type="scientific">Steroidobacter flavus</name>
    <dbReference type="NCBI Taxonomy" id="1842136"/>
    <lineage>
        <taxon>Bacteria</taxon>
        <taxon>Pseudomonadati</taxon>
        <taxon>Pseudomonadota</taxon>
        <taxon>Gammaproteobacteria</taxon>
        <taxon>Steroidobacterales</taxon>
        <taxon>Steroidobacteraceae</taxon>
        <taxon>Steroidobacter</taxon>
    </lineage>
</organism>
<evidence type="ECO:0000256" key="1">
    <source>
        <dbReference type="SAM" id="SignalP"/>
    </source>
</evidence>
<dbReference type="Proteomes" id="UP001595904">
    <property type="component" value="Unassembled WGS sequence"/>
</dbReference>
<dbReference type="EMBL" id="JBHSDU010000015">
    <property type="protein sequence ID" value="MFC4313124.1"/>
    <property type="molecule type" value="Genomic_DNA"/>
</dbReference>
<reference evidence="3" key="1">
    <citation type="journal article" date="2019" name="Int. J. Syst. Evol. Microbiol.">
        <title>The Global Catalogue of Microorganisms (GCM) 10K type strain sequencing project: providing services to taxonomists for standard genome sequencing and annotation.</title>
        <authorList>
            <consortium name="The Broad Institute Genomics Platform"/>
            <consortium name="The Broad Institute Genome Sequencing Center for Infectious Disease"/>
            <person name="Wu L."/>
            <person name="Ma J."/>
        </authorList>
    </citation>
    <scope>NUCLEOTIDE SEQUENCE [LARGE SCALE GENOMIC DNA]</scope>
    <source>
        <strain evidence="3">CGMCC 1.10759</strain>
    </source>
</reference>
<evidence type="ECO:0000313" key="3">
    <source>
        <dbReference type="Proteomes" id="UP001595904"/>
    </source>
</evidence>
<proteinExistence type="predicted"/>
<dbReference type="RefSeq" id="WP_380603162.1">
    <property type="nucleotide sequence ID" value="NZ_JBHSDU010000015.1"/>
</dbReference>
<keyword evidence="1" id="KW-0732">Signal</keyword>